<dbReference type="FunCoup" id="R7TMX3">
    <property type="interactions" value="2221"/>
</dbReference>
<evidence type="ECO:0000256" key="5">
    <source>
        <dbReference type="ARBA" id="ARBA00022741"/>
    </source>
</evidence>
<keyword evidence="9" id="KW-0030">Aminoacyl-tRNA synthetase</keyword>
<keyword evidence="6" id="KW-0862">Zinc</keyword>
<dbReference type="NCBIfam" id="TIGR00435">
    <property type="entry name" value="cysS"/>
    <property type="match status" value="1"/>
</dbReference>
<dbReference type="EMBL" id="AMQN01013088">
    <property type="status" value="NOT_ANNOTATED_CDS"/>
    <property type="molecule type" value="Genomic_DNA"/>
</dbReference>
<evidence type="ECO:0000256" key="4">
    <source>
        <dbReference type="ARBA" id="ARBA00022723"/>
    </source>
</evidence>
<dbReference type="STRING" id="283909.R7TMX3"/>
<feature type="compositionally biased region" description="Basic and acidic residues" evidence="11">
    <location>
        <begin position="575"/>
        <end position="601"/>
    </location>
</feature>
<keyword evidence="4" id="KW-0479">Metal-binding</keyword>
<evidence type="ECO:0000259" key="12">
    <source>
        <dbReference type="Pfam" id="PF01406"/>
    </source>
</evidence>
<dbReference type="Proteomes" id="UP000014760">
    <property type="component" value="Unassembled WGS sequence"/>
</dbReference>
<dbReference type="InterPro" id="IPR015803">
    <property type="entry name" value="Cys-tRNA-ligase"/>
</dbReference>
<dbReference type="InterPro" id="IPR024909">
    <property type="entry name" value="Cys-tRNA/MSH_ligase"/>
</dbReference>
<keyword evidence="5" id="KW-0547">Nucleotide-binding</keyword>
<reference evidence="15" key="1">
    <citation type="submission" date="2012-12" db="EMBL/GenBank/DDBJ databases">
        <authorList>
            <person name="Hellsten U."/>
            <person name="Grimwood J."/>
            <person name="Chapman J.A."/>
            <person name="Shapiro H."/>
            <person name="Aerts A."/>
            <person name="Otillar R.P."/>
            <person name="Terry A.Y."/>
            <person name="Boore J.L."/>
            <person name="Simakov O."/>
            <person name="Marletaz F."/>
            <person name="Cho S.-J."/>
            <person name="Edsinger-Gonzales E."/>
            <person name="Havlak P."/>
            <person name="Kuo D.-H."/>
            <person name="Larsson T."/>
            <person name="Lv J."/>
            <person name="Arendt D."/>
            <person name="Savage R."/>
            <person name="Osoegawa K."/>
            <person name="de Jong P."/>
            <person name="Lindberg D.R."/>
            <person name="Seaver E.C."/>
            <person name="Weisblat D.A."/>
            <person name="Putnam N.H."/>
            <person name="Grigoriev I.V."/>
            <person name="Rokhsar D.S."/>
        </authorList>
    </citation>
    <scope>NUCLEOTIDE SEQUENCE</scope>
    <source>
        <strain evidence="15">I ESC-2004</strain>
    </source>
</reference>
<dbReference type="PRINTS" id="PR00983">
    <property type="entry name" value="TRNASYNTHCYS"/>
</dbReference>
<dbReference type="OMA" id="FHNDMKS"/>
<evidence type="ECO:0000256" key="6">
    <source>
        <dbReference type="ARBA" id="ARBA00022833"/>
    </source>
</evidence>
<keyword evidence="8" id="KW-0648">Protein biosynthesis</keyword>
<organism evidence="13">
    <name type="scientific">Capitella teleta</name>
    <name type="common">Polychaete worm</name>
    <dbReference type="NCBI Taxonomy" id="283909"/>
    <lineage>
        <taxon>Eukaryota</taxon>
        <taxon>Metazoa</taxon>
        <taxon>Spiralia</taxon>
        <taxon>Lophotrochozoa</taxon>
        <taxon>Annelida</taxon>
        <taxon>Polychaeta</taxon>
        <taxon>Sedentaria</taxon>
        <taxon>Scolecida</taxon>
        <taxon>Capitellidae</taxon>
        <taxon>Capitella</taxon>
    </lineage>
</organism>
<dbReference type="GO" id="GO:0004817">
    <property type="term" value="F:cysteine-tRNA ligase activity"/>
    <property type="evidence" value="ECO:0007669"/>
    <property type="project" value="UniProtKB-EC"/>
</dbReference>
<evidence type="ECO:0000256" key="2">
    <source>
        <dbReference type="ARBA" id="ARBA00012832"/>
    </source>
</evidence>
<dbReference type="HOGENOM" id="CLU_013528_3_1_1"/>
<dbReference type="EnsemblMetazoa" id="CapteT218029">
    <property type="protein sequence ID" value="CapteP218029"/>
    <property type="gene ID" value="CapteG218029"/>
</dbReference>
<dbReference type="GO" id="GO:0046872">
    <property type="term" value="F:metal ion binding"/>
    <property type="evidence" value="ECO:0007669"/>
    <property type="project" value="UniProtKB-KW"/>
</dbReference>
<dbReference type="EMBL" id="KB309954">
    <property type="protein sequence ID" value="ELT92901.1"/>
    <property type="molecule type" value="Genomic_DNA"/>
</dbReference>
<dbReference type="Pfam" id="PF01406">
    <property type="entry name" value="tRNA-synt_1e"/>
    <property type="match status" value="1"/>
</dbReference>
<feature type="domain" description="tRNA synthetases class I catalytic" evidence="12">
    <location>
        <begin position="4"/>
        <end position="369"/>
    </location>
</feature>
<evidence type="ECO:0000256" key="11">
    <source>
        <dbReference type="SAM" id="MobiDB-lite"/>
    </source>
</evidence>
<dbReference type="GO" id="GO:0006423">
    <property type="term" value="P:cysteinyl-tRNA aminoacylation"/>
    <property type="evidence" value="ECO:0007669"/>
    <property type="project" value="InterPro"/>
</dbReference>
<dbReference type="PANTHER" id="PTHR10890">
    <property type="entry name" value="CYSTEINYL-TRNA SYNTHETASE"/>
    <property type="match status" value="1"/>
</dbReference>
<evidence type="ECO:0000256" key="1">
    <source>
        <dbReference type="ARBA" id="ARBA00001947"/>
    </source>
</evidence>
<evidence type="ECO:0000256" key="10">
    <source>
        <dbReference type="ARBA" id="ARBA00031499"/>
    </source>
</evidence>
<sequence length="633" mass="72484">MRDYFNYDVIYAMNITDIDDKIIKRARQNHLMKEYLAKDLPIASLLNDAKEALKPLGDKLKTEEDEDKKTMYAKLEKNVKAAIEQAEKSLADNQGQDEAKTVLLEHARDVYMEWLDRQFGKSITDNAIFAALPKHYEQEYLEDMAALNVEPPECLTRVSEYVPEVVEFVQKIIDNGYAYEAQSSVYFDTAKFSQADNHYYAKLVPEAFGDQKLLQDGEGDLSISDERLREKKGQSDFALWKASKPGEPSWDSPWGKGRPGWHIECSIMASTILGESFDIHTGGVDLKFPHHDNELAQSEAAYGHSHWVHYFLHSGHLHIDGCKMSKSLKNFITIRQALQRNTSRQLRLAFLLHSWKDTLDYSNDTMAETLNFEKLLNEFFRSVKDIIRKSSPSHPNGFTKWHAEEMELNEKFMTCQACVHEALCDSIFGAIDGEDPIGFPAAGSSASANMEEAVMPYLDAFAKFRDDVRQVARQEKSGGILKLCDEVRDDVLPNLGVRLEDHEGQETVIKLVDRETLLRERQEKIEVQAHWIYCMQSNLKICTAGREEEIGEREEKGRISRCSEAQKRIPPTELFKSETDKYSKFDDKGMPTHDANGEELTKGQLKKLTKLYDAQQKKYQDFLKSQQRAASLE</sequence>
<keyword evidence="7" id="KW-0067">ATP-binding</keyword>
<feature type="region of interest" description="Disordered" evidence="11">
    <location>
        <begin position="573"/>
        <end position="601"/>
    </location>
</feature>
<keyword evidence="3" id="KW-0436">Ligase</keyword>
<evidence type="ECO:0000313" key="15">
    <source>
        <dbReference type="Proteomes" id="UP000014760"/>
    </source>
</evidence>
<gene>
    <name evidence="13" type="ORF">CAPTEDRAFT_218029</name>
</gene>
<dbReference type="FunFam" id="3.40.50.620:FF:000027">
    <property type="entry name" value="Cysteine--tRNA ligase, cytoplasmic"/>
    <property type="match status" value="1"/>
</dbReference>
<reference evidence="14" key="3">
    <citation type="submission" date="2015-06" db="UniProtKB">
        <authorList>
            <consortium name="EnsemblMetazoa"/>
        </authorList>
    </citation>
    <scope>IDENTIFICATION</scope>
</reference>
<dbReference type="GO" id="GO:0005524">
    <property type="term" value="F:ATP binding"/>
    <property type="evidence" value="ECO:0007669"/>
    <property type="project" value="UniProtKB-KW"/>
</dbReference>
<proteinExistence type="predicted"/>
<dbReference type="PANTHER" id="PTHR10890:SF3">
    <property type="entry name" value="CYSTEINE--TRNA LIGASE, CYTOPLASMIC"/>
    <property type="match status" value="1"/>
</dbReference>
<dbReference type="Gene3D" id="3.40.50.620">
    <property type="entry name" value="HUPs"/>
    <property type="match status" value="1"/>
</dbReference>
<accession>R7TMX3</accession>
<name>R7TMX3_CAPTE</name>
<reference evidence="13 15" key="2">
    <citation type="journal article" date="2013" name="Nature">
        <title>Insights into bilaterian evolution from three spiralian genomes.</title>
        <authorList>
            <person name="Simakov O."/>
            <person name="Marletaz F."/>
            <person name="Cho S.J."/>
            <person name="Edsinger-Gonzales E."/>
            <person name="Havlak P."/>
            <person name="Hellsten U."/>
            <person name="Kuo D.H."/>
            <person name="Larsson T."/>
            <person name="Lv J."/>
            <person name="Arendt D."/>
            <person name="Savage R."/>
            <person name="Osoegawa K."/>
            <person name="de Jong P."/>
            <person name="Grimwood J."/>
            <person name="Chapman J.A."/>
            <person name="Shapiro H."/>
            <person name="Aerts A."/>
            <person name="Otillar R.P."/>
            <person name="Terry A.Y."/>
            <person name="Boore J.L."/>
            <person name="Grigoriev I.V."/>
            <person name="Lindberg D.R."/>
            <person name="Seaver E.C."/>
            <person name="Weisblat D.A."/>
            <person name="Putnam N.H."/>
            <person name="Rokhsar D.S."/>
        </authorList>
    </citation>
    <scope>NUCLEOTIDE SEQUENCE</scope>
    <source>
        <strain evidence="13 15">I ESC-2004</strain>
    </source>
</reference>
<evidence type="ECO:0000256" key="8">
    <source>
        <dbReference type="ARBA" id="ARBA00022917"/>
    </source>
</evidence>
<dbReference type="SUPFAM" id="SSF52374">
    <property type="entry name" value="Nucleotidylyl transferase"/>
    <property type="match status" value="1"/>
</dbReference>
<evidence type="ECO:0000313" key="13">
    <source>
        <dbReference type="EMBL" id="ELT92901.1"/>
    </source>
</evidence>
<dbReference type="InterPro" id="IPR032678">
    <property type="entry name" value="tRNA-synt_1_cat_dom"/>
</dbReference>
<comment type="cofactor">
    <cofactor evidence="1">
        <name>Zn(2+)</name>
        <dbReference type="ChEBI" id="CHEBI:29105"/>
    </cofactor>
</comment>
<keyword evidence="15" id="KW-1185">Reference proteome</keyword>
<dbReference type="EC" id="6.1.1.16" evidence="2"/>
<evidence type="ECO:0000313" key="14">
    <source>
        <dbReference type="EnsemblMetazoa" id="CapteP218029"/>
    </source>
</evidence>
<protein>
    <recommendedName>
        <fullName evidence="2">cysteine--tRNA ligase</fullName>
        <ecNumber evidence="2">6.1.1.16</ecNumber>
    </recommendedName>
    <alternativeName>
        <fullName evidence="10">Cysteinyl-tRNA synthetase</fullName>
    </alternativeName>
</protein>
<evidence type="ECO:0000256" key="3">
    <source>
        <dbReference type="ARBA" id="ARBA00022598"/>
    </source>
</evidence>
<dbReference type="OrthoDB" id="438179at2759"/>
<evidence type="ECO:0000256" key="9">
    <source>
        <dbReference type="ARBA" id="ARBA00023146"/>
    </source>
</evidence>
<dbReference type="InterPro" id="IPR014729">
    <property type="entry name" value="Rossmann-like_a/b/a_fold"/>
</dbReference>
<dbReference type="GO" id="GO:0005737">
    <property type="term" value="C:cytoplasm"/>
    <property type="evidence" value="ECO:0007669"/>
    <property type="project" value="TreeGrafter"/>
</dbReference>
<dbReference type="AlphaFoldDB" id="R7TMX3"/>
<evidence type="ECO:0000256" key="7">
    <source>
        <dbReference type="ARBA" id="ARBA00022840"/>
    </source>
</evidence>